<evidence type="ECO:0000256" key="2">
    <source>
        <dbReference type="SAM" id="MobiDB-lite"/>
    </source>
</evidence>
<evidence type="ECO:0000256" key="1">
    <source>
        <dbReference type="SAM" id="Coils"/>
    </source>
</evidence>
<feature type="region of interest" description="Disordered" evidence="2">
    <location>
        <begin position="1"/>
        <end position="41"/>
    </location>
</feature>
<sequence>MSPYPRSPVSIISTSSTSSTPTSSSQRYTAAQESSQTSFAKSKNTLVQMKADLDSRLEGLNDNSTEFRYQLTILKNECKAVKTQAHMRDKEINHLERERERERLEAEKIHCHEMEKKQLDIQALQEETKVLGLKLELAKLQAANITSSSNPSGPPAPSSSTAG</sequence>
<dbReference type="HOGENOM" id="CLU_127231_2_0_1"/>
<organism evidence="3 4">
    <name type="scientific">Pisolithus microcarpus 441</name>
    <dbReference type="NCBI Taxonomy" id="765257"/>
    <lineage>
        <taxon>Eukaryota</taxon>
        <taxon>Fungi</taxon>
        <taxon>Dikarya</taxon>
        <taxon>Basidiomycota</taxon>
        <taxon>Agaricomycotina</taxon>
        <taxon>Agaricomycetes</taxon>
        <taxon>Agaricomycetidae</taxon>
        <taxon>Boletales</taxon>
        <taxon>Sclerodermatineae</taxon>
        <taxon>Pisolithaceae</taxon>
        <taxon>Pisolithus</taxon>
    </lineage>
</organism>
<feature type="compositionally biased region" description="Polar residues" evidence="2">
    <location>
        <begin position="26"/>
        <end position="41"/>
    </location>
</feature>
<keyword evidence="1" id="KW-0175">Coiled coil</keyword>
<proteinExistence type="predicted"/>
<feature type="compositionally biased region" description="Low complexity" evidence="2">
    <location>
        <begin position="7"/>
        <end position="25"/>
    </location>
</feature>
<accession>A0A0C9ZTD4</accession>
<gene>
    <name evidence="3" type="ORF">PISMIDRAFT_101419</name>
</gene>
<evidence type="ECO:0000313" key="3">
    <source>
        <dbReference type="EMBL" id="KIK22953.1"/>
    </source>
</evidence>
<dbReference type="Proteomes" id="UP000054018">
    <property type="component" value="Unassembled WGS sequence"/>
</dbReference>
<reference evidence="3 4" key="1">
    <citation type="submission" date="2014-04" db="EMBL/GenBank/DDBJ databases">
        <authorList>
            <consortium name="DOE Joint Genome Institute"/>
            <person name="Kuo A."/>
            <person name="Kohler A."/>
            <person name="Costa M.D."/>
            <person name="Nagy L.G."/>
            <person name="Floudas D."/>
            <person name="Copeland A."/>
            <person name="Barry K.W."/>
            <person name="Cichocki N."/>
            <person name="Veneault-Fourrey C."/>
            <person name="LaButti K."/>
            <person name="Lindquist E.A."/>
            <person name="Lipzen A."/>
            <person name="Lundell T."/>
            <person name="Morin E."/>
            <person name="Murat C."/>
            <person name="Sun H."/>
            <person name="Tunlid A."/>
            <person name="Henrissat B."/>
            <person name="Grigoriev I.V."/>
            <person name="Hibbett D.S."/>
            <person name="Martin F."/>
            <person name="Nordberg H.P."/>
            <person name="Cantor M.N."/>
            <person name="Hua S.X."/>
        </authorList>
    </citation>
    <scope>NUCLEOTIDE SEQUENCE [LARGE SCALE GENOMIC DNA]</scope>
    <source>
        <strain evidence="3 4">441</strain>
    </source>
</reference>
<dbReference type="EMBL" id="KN833732">
    <property type="protein sequence ID" value="KIK22953.1"/>
    <property type="molecule type" value="Genomic_DNA"/>
</dbReference>
<name>A0A0C9ZTD4_9AGAM</name>
<protein>
    <submittedName>
        <fullName evidence="3">Unplaced genomic scaffold scaffold_48, whole genome shotgun sequence</fullName>
    </submittedName>
</protein>
<feature type="region of interest" description="Disordered" evidence="2">
    <location>
        <begin position="143"/>
        <end position="163"/>
    </location>
</feature>
<dbReference type="AlphaFoldDB" id="A0A0C9ZTD4"/>
<reference evidence="4" key="2">
    <citation type="submission" date="2015-01" db="EMBL/GenBank/DDBJ databases">
        <title>Evolutionary Origins and Diversification of the Mycorrhizal Mutualists.</title>
        <authorList>
            <consortium name="DOE Joint Genome Institute"/>
            <consortium name="Mycorrhizal Genomics Consortium"/>
            <person name="Kohler A."/>
            <person name="Kuo A."/>
            <person name="Nagy L.G."/>
            <person name="Floudas D."/>
            <person name="Copeland A."/>
            <person name="Barry K.W."/>
            <person name="Cichocki N."/>
            <person name="Veneault-Fourrey C."/>
            <person name="LaButti K."/>
            <person name="Lindquist E.A."/>
            <person name="Lipzen A."/>
            <person name="Lundell T."/>
            <person name="Morin E."/>
            <person name="Murat C."/>
            <person name="Riley R."/>
            <person name="Ohm R."/>
            <person name="Sun H."/>
            <person name="Tunlid A."/>
            <person name="Henrissat B."/>
            <person name="Grigoriev I.V."/>
            <person name="Hibbett D.S."/>
            <person name="Martin F."/>
        </authorList>
    </citation>
    <scope>NUCLEOTIDE SEQUENCE [LARGE SCALE GENOMIC DNA]</scope>
    <source>
        <strain evidence="4">441</strain>
    </source>
</reference>
<keyword evidence="4" id="KW-1185">Reference proteome</keyword>
<evidence type="ECO:0000313" key="4">
    <source>
        <dbReference type="Proteomes" id="UP000054018"/>
    </source>
</evidence>
<dbReference type="OrthoDB" id="2671591at2759"/>
<feature type="coiled-coil region" evidence="1">
    <location>
        <begin position="87"/>
        <end position="117"/>
    </location>
</feature>